<evidence type="ECO:0000313" key="2">
    <source>
        <dbReference type="Proteomes" id="UP000238430"/>
    </source>
</evidence>
<name>A0A2T1N645_9FLAO</name>
<dbReference type="RefSeq" id="WP_106680507.1">
    <property type="nucleotide sequence ID" value="NZ_JACHWV010000002.1"/>
</dbReference>
<keyword evidence="2" id="KW-1185">Reference proteome</keyword>
<dbReference type="Proteomes" id="UP000238430">
    <property type="component" value="Unassembled WGS sequence"/>
</dbReference>
<sequence>MENNKSAIENILALAGLLAIVAIIVRAYKSVSSETETHVISEDGLKAIKDPETADKLREAVDQYHDTGDWEKTKLESIL</sequence>
<dbReference type="AlphaFoldDB" id="A0A2T1N645"/>
<accession>A0A2T1N645</accession>
<evidence type="ECO:0000313" key="1">
    <source>
        <dbReference type="EMBL" id="PSG87066.1"/>
    </source>
</evidence>
<organism evidence="1 2">
    <name type="scientific">Mesoflavibacter zeaxanthinifaciens subsp. sabulilitoris</name>
    <dbReference type="NCBI Taxonomy" id="1520893"/>
    <lineage>
        <taxon>Bacteria</taxon>
        <taxon>Pseudomonadati</taxon>
        <taxon>Bacteroidota</taxon>
        <taxon>Flavobacteriia</taxon>
        <taxon>Flavobacteriales</taxon>
        <taxon>Flavobacteriaceae</taxon>
        <taxon>Mesoflavibacter</taxon>
    </lineage>
</organism>
<proteinExistence type="predicted"/>
<protein>
    <submittedName>
        <fullName evidence="1">Uncharacterized protein</fullName>
    </submittedName>
</protein>
<gene>
    <name evidence="1" type="ORF">C7H61_13225</name>
</gene>
<dbReference type="OrthoDB" id="1370463at2"/>
<dbReference type="EMBL" id="PXOT01000027">
    <property type="protein sequence ID" value="PSG87066.1"/>
    <property type="molecule type" value="Genomic_DNA"/>
</dbReference>
<reference evidence="1 2" key="1">
    <citation type="submission" date="2018-03" db="EMBL/GenBank/DDBJ databases">
        <title>Mesoflavibacter sp. HG37 and Mesoflavibacter sp. HG96 sp.nov., two marine bacteria isolated from seawater of Western Pacific Ocean.</title>
        <authorList>
            <person name="Cheng H."/>
            <person name="Wu Y.-H."/>
            <person name="Guo L.-L."/>
            <person name="Xu X.-W."/>
        </authorList>
    </citation>
    <scope>NUCLEOTIDE SEQUENCE [LARGE SCALE GENOMIC DNA]</scope>
    <source>
        <strain evidence="1 2">KCTC 42117</strain>
    </source>
</reference>
<comment type="caution">
    <text evidence="1">The sequence shown here is derived from an EMBL/GenBank/DDBJ whole genome shotgun (WGS) entry which is preliminary data.</text>
</comment>